<proteinExistence type="predicted"/>
<protein>
    <recommendedName>
        <fullName evidence="5">C2H2 type master regulator of conidiophore development brlA</fullName>
    </recommendedName>
</protein>
<feature type="region of interest" description="Disordered" evidence="7">
    <location>
        <begin position="150"/>
        <end position="178"/>
    </location>
</feature>
<evidence type="ECO:0000256" key="6">
    <source>
        <dbReference type="PROSITE-ProRule" id="PRU00042"/>
    </source>
</evidence>
<dbReference type="PANTHER" id="PTHR14003">
    <property type="entry name" value="TRANSCRIPTIONAL REPRESSOR PROTEIN YY"/>
    <property type="match status" value="1"/>
</dbReference>
<evidence type="ECO:0000259" key="8">
    <source>
        <dbReference type="PROSITE" id="PS50157"/>
    </source>
</evidence>
<evidence type="ECO:0000313" key="10">
    <source>
        <dbReference type="Proteomes" id="UP001305779"/>
    </source>
</evidence>
<dbReference type="Gene3D" id="3.30.160.60">
    <property type="entry name" value="Classic Zinc Finger"/>
    <property type="match status" value="2"/>
</dbReference>
<dbReference type="EMBL" id="JAXOVC010000013">
    <property type="protein sequence ID" value="KAK4494599.1"/>
    <property type="molecule type" value="Genomic_DNA"/>
</dbReference>
<evidence type="ECO:0000256" key="1">
    <source>
        <dbReference type="ARBA" id="ARBA00022723"/>
    </source>
</evidence>
<evidence type="ECO:0000313" key="9">
    <source>
        <dbReference type="EMBL" id="KAK4494599.1"/>
    </source>
</evidence>
<organism evidence="9 10">
    <name type="scientific">Zasmidium cellare</name>
    <name type="common">Wine cellar mold</name>
    <name type="synonym">Racodium cellare</name>
    <dbReference type="NCBI Taxonomy" id="395010"/>
    <lineage>
        <taxon>Eukaryota</taxon>
        <taxon>Fungi</taxon>
        <taxon>Dikarya</taxon>
        <taxon>Ascomycota</taxon>
        <taxon>Pezizomycotina</taxon>
        <taxon>Dothideomycetes</taxon>
        <taxon>Dothideomycetidae</taxon>
        <taxon>Mycosphaerellales</taxon>
        <taxon>Mycosphaerellaceae</taxon>
        <taxon>Zasmidium</taxon>
    </lineage>
</organism>
<sequence length="368" mass="41003">MSFFPTADPEKLRAAMAQQYAYYQMSSTTPAQQPHGINDEQHAHSGWQFPGNTAQDAYQTSQPMVWPSQHPQGLGLDMMSTPTQSLFDSQYPTPTSSNMPTMWSTAPDMSLQSSSYPEYAPQQPAMEDCYPLAGQLPNATSWNATQQETPSFVPVYNSPGRSDYSTSSHQSLVESSPYAHSDGCYQLHSPPYIKVEEASEPHRPRLYSVPGSMSLDHPSHVNPGDVYTSPPPSAVDPSAASSSSFTSKYEDEEDVKPFTPSQRSRTRRAVSEDSSVSMGDSRPKRGYTTHANSTCHCEKCGKLFQRSYNLKAHMDTHDPHREQPHACHYPGCKRRFVRRTDLIRHERSVSTSTMAFCTLTMDVLDGPK</sequence>
<evidence type="ECO:0000256" key="3">
    <source>
        <dbReference type="ARBA" id="ARBA00022771"/>
    </source>
</evidence>
<feature type="compositionally biased region" description="Low complexity" evidence="7">
    <location>
        <begin position="235"/>
        <end position="244"/>
    </location>
</feature>
<dbReference type="PANTHER" id="PTHR14003:SF19">
    <property type="entry name" value="YY2 TRANSCRIPTION FACTOR"/>
    <property type="match status" value="1"/>
</dbReference>
<dbReference type="Proteomes" id="UP001305779">
    <property type="component" value="Unassembled WGS sequence"/>
</dbReference>
<dbReference type="PROSITE" id="PS00028">
    <property type="entry name" value="ZINC_FINGER_C2H2_1"/>
    <property type="match status" value="1"/>
</dbReference>
<dbReference type="InterPro" id="IPR036236">
    <property type="entry name" value="Znf_C2H2_sf"/>
</dbReference>
<reference evidence="9 10" key="1">
    <citation type="journal article" date="2023" name="G3 (Bethesda)">
        <title>A chromosome-level genome assembly of Zasmidium syzygii isolated from banana leaves.</title>
        <authorList>
            <person name="van Westerhoven A.C."/>
            <person name="Mehrabi R."/>
            <person name="Talebi R."/>
            <person name="Steentjes M.B.F."/>
            <person name="Corcolon B."/>
            <person name="Chong P.A."/>
            <person name="Kema G.H.J."/>
            <person name="Seidl M.F."/>
        </authorList>
    </citation>
    <scope>NUCLEOTIDE SEQUENCE [LARGE SCALE GENOMIC DNA]</scope>
    <source>
        <strain evidence="9 10">P124</strain>
    </source>
</reference>
<evidence type="ECO:0000256" key="5">
    <source>
        <dbReference type="ARBA" id="ARBA00044085"/>
    </source>
</evidence>
<keyword evidence="10" id="KW-1185">Reference proteome</keyword>
<keyword evidence="4" id="KW-0862">Zinc</keyword>
<feature type="domain" description="C2H2-type" evidence="8">
    <location>
        <begin position="295"/>
        <end position="322"/>
    </location>
</feature>
<feature type="compositionally biased region" description="Polar residues" evidence="7">
    <location>
        <begin position="159"/>
        <end position="174"/>
    </location>
</feature>
<accession>A0ABR0DZK7</accession>
<feature type="domain" description="C2H2-type" evidence="8">
    <location>
        <begin position="325"/>
        <end position="355"/>
    </location>
</feature>
<dbReference type="InterPro" id="IPR013087">
    <property type="entry name" value="Znf_C2H2_type"/>
</dbReference>
<dbReference type="SUPFAM" id="SSF57667">
    <property type="entry name" value="beta-beta-alpha zinc fingers"/>
    <property type="match status" value="1"/>
</dbReference>
<keyword evidence="1" id="KW-0479">Metal-binding</keyword>
<feature type="region of interest" description="Disordered" evidence="7">
    <location>
        <begin position="204"/>
        <end position="288"/>
    </location>
</feature>
<evidence type="ECO:0000256" key="4">
    <source>
        <dbReference type="ARBA" id="ARBA00022833"/>
    </source>
</evidence>
<evidence type="ECO:0000256" key="7">
    <source>
        <dbReference type="SAM" id="MobiDB-lite"/>
    </source>
</evidence>
<comment type="caution">
    <text evidence="9">The sequence shown here is derived from an EMBL/GenBank/DDBJ whole genome shotgun (WGS) entry which is preliminary data.</text>
</comment>
<dbReference type="SMART" id="SM00355">
    <property type="entry name" value="ZnF_C2H2"/>
    <property type="match status" value="2"/>
</dbReference>
<keyword evidence="2" id="KW-0677">Repeat</keyword>
<keyword evidence="3 6" id="KW-0863">Zinc-finger</keyword>
<evidence type="ECO:0000256" key="2">
    <source>
        <dbReference type="ARBA" id="ARBA00022737"/>
    </source>
</evidence>
<dbReference type="Pfam" id="PF00096">
    <property type="entry name" value="zf-C2H2"/>
    <property type="match status" value="1"/>
</dbReference>
<name>A0ABR0DZK7_ZASCE</name>
<gene>
    <name evidence="9" type="ORF">PRZ48_013955</name>
</gene>
<dbReference type="PROSITE" id="PS50157">
    <property type="entry name" value="ZINC_FINGER_C2H2_2"/>
    <property type="match status" value="2"/>
</dbReference>